<dbReference type="GeneID" id="9063438"/>
<name>C5KGM0_PERM5</name>
<dbReference type="InterPro" id="IPR000477">
    <property type="entry name" value="RT_dom"/>
</dbReference>
<keyword evidence="3" id="KW-1185">Reference proteome</keyword>
<dbReference type="Proteomes" id="UP000007800">
    <property type="component" value="Unassembled WGS sequence"/>
</dbReference>
<dbReference type="Pfam" id="PF00078">
    <property type="entry name" value="RVT_1"/>
    <property type="match status" value="1"/>
</dbReference>
<dbReference type="InParanoid" id="C5KGM0"/>
<feature type="non-terminal residue" evidence="2">
    <location>
        <position position="163"/>
    </location>
</feature>
<dbReference type="SUPFAM" id="SSF56672">
    <property type="entry name" value="DNA/RNA polymerases"/>
    <property type="match status" value="1"/>
</dbReference>
<evidence type="ECO:0000259" key="1">
    <source>
        <dbReference type="Pfam" id="PF00078"/>
    </source>
</evidence>
<proteinExistence type="predicted"/>
<feature type="domain" description="Reverse transcriptase" evidence="1">
    <location>
        <begin position="71"/>
        <end position="158"/>
    </location>
</feature>
<dbReference type="EMBL" id="GG672970">
    <property type="protein sequence ID" value="EER16373.1"/>
    <property type="molecule type" value="Genomic_DNA"/>
</dbReference>
<protein>
    <recommendedName>
        <fullName evidence="1">Reverse transcriptase domain-containing protein</fullName>
    </recommendedName>
</protein>
<evidence type="ECO:0000313" key="2">
    <source>
        <dbReference type="EMBL" id="EER16373.1"/>
    </source>
</evidence>
<reference evidence="2 3" key="1">
    <citation type="submission" date="2008-07" db="EMBL/GenBank/DDBJ databases">
        <authorList>
            <person name="El-Sayed N."/>
            <person name="Caler E."/>
            <person name="Inman J."/>
            <person name="Amedeo P."/>
            <person name="Hass B."/>
            <person name="Wortman J."/>
        </authorList>
    </citation>
    <scope>NUCLEOTIDE SEQUENCE [LARGE SCALE GENOMIC DNA]</scope>
    <source>
        <strain evidence="3">ATCC 50983 / TXsc</strain>
    </source>
</reference>
<dbReference type="RefSeq" id="XP_002784577.1">
    <property type="nucleotide sequence ID" value="XM_002784531.1"/>
</dbReference>
<evidence type="ECO:0000313" key="3">
    <source>
        <dbReference type="Proteomes" id="UP000007800"/>
    </source>
</evidence>
<accession>C5KGM0</accession>
<dbReference type="OrthoDB" id="410104at2759"/>
<sequence length="163" mass="18614">PPSDLEIEEACKRLKNNKAAGIDLITGEIVKQSSTVRSELSVLIRGFWNGEEIDEECKTAILVPLFKNKGSRSDPKAYRGISLLPIIERIVSLIMLNRIQTPLECHLLPQQYGFIGGKSCRDPVRTVFRRIQNKGGYVSMFVDFQRAFDTLRWDSVFEILRWA</sequence>
<organism evidence="3">
    <name type="scientific">Perkinsus marinus (strain ATCC 50983 / TXsc)</name>
    <dbReference type="NCBI Taxonomy" id="423536"/>
    <lineage>
        <taxon>Eukaryota</taxon>
        <taxon>Sar</taxon>
        <taxon>Alveolata</taxon>
        <taxon>Perkinsozoa</taxon>
        <taxon>Perkinsea</taxon>
        <taxon>Perkinsida</taxon>
        <taxon>Perkinsidae</taxon>
        <taxon>Perkinsus</taxon>
    </lineage>
</organism>
<dbReference type="InterPro" id="IPR043502">
    <property type="entry name" value="DNA/RNA_pol_sf"/>
</dbReference>
<gene>
    <name evidence="2" type="ORF">Pmar_PMAR028829</name>
</gene>
<dbReference type="PANTHER" id="PTHR19446">
    <property type="entry name" value="REVERSE TRANSCRIPTASES"/>
    <property type="match status" value="1"/>
</dbReference>
<feature type="non-terminal residue" evidence="2">
    <location>
        <position position="1"/>
    </location>
</feature>
<dbReference type="AlphaFoldDB" id="C5KGM0"/>